<comment type="caution">
    <text evidence="2">The sequence shown here is derived from an EMBL/GenBank/DDBJ whole genome shotgun (WGS) entry which is preliminary data.</text>
</comment>
<feature type="region of interest" description="Disordered" evidence="1">
    <location>
        <begin position="59"/>
        <end position="87"/>
    </location>
</feature>
<gene>
    <name evidence="2" type="ORF">PGTUg99_033795</name>
</gene>
<proteinExistence type="predicted"/>
<name>A0A5B0S2N6_PUCGR</name>
<feature type="compositionally biased region" description="Acidic residues" evidence="1">
    <location>
        <begin position="75"/>
        <end position="85"/>
    </location>
</feature>
<evidence type="ECO:0000313" key="3">
    <source>
        <dbReference type="Proteomes" id="UP000325313"/>
    </source>
</evidence>
<evidence type="ECO:0000313" key="2">
    <source>
        <dbReference type="EMBL" id="KAA1131625.1"/>
    </source>
</evidence>
<sequence>MAKTRTKKQVTVPRKIRVRREVNHVRDSEALERVQGLHTVMARMDQALATDTRLAEELMAPDGYYDDETNREGNEDAEEDSDSDDGWVPIKIVEPDEIDLAIESNLERLRQEAIRFNWKNLVKDLHPVYLKQKSVTKNWTAENTYSDYTSCSCISSARRPIDLVNIYGKYAKTPNQEVKDSTA</sequence>
<organism evidence="2 3">
    <name type="scientific">Puccinia graminis f. sp. tritici</name>
    <dbReference type="NCBI Taxonomy" id="56615"/>
    <lineage>
        <taxon>Eukaryota</taxon>
        <taxon>Fungi</taxon>
        <taxon>Dikarya</taxon>
        <taxon>Basidiomycota</taxon>
        <taxon>Pucciniomycotina</taxon>
        <taxon>Pucciniomycetes</taxon>
        <taxon>Pucciniales</taxon>
        <taxon>Pucciniaceae</taxon>
        <taxon>Puccinia</taxon>
    </lineage>
</organism>
<dbReference type="EMBL" id="VDEP01000103">
    <property type="protein sequence ID" value="KAA1131625.1"/>
    <property type="molecule type" value="Genomic_DNA"/>
</dbReference>
<dbReference type="Proteomes" id="UP000325313">
    <property type="component" value="Unassembled WGS sequence"/>
</dbReference>
<dbReference type="PANTHER" id="PTHR33096:SF1">
    <property type="entry name" value="CXC1-LIKE CYSTEINE CLUSTER ASSOCIATED WITH KDZ TRANSPOSASES DOMAIN-CONTAINING PROTEIN"/>
    <property type="match status" value="1"/>
</dbReference>
<evidence type="ECO:0000256" key="1">
    <source>
        <dbReference type="SAM" id="MobiDB-lite"/>
    </source>
</evidence>
<dbReference type="PANTHER" id="PTHR33096">
    <property type="entry name" value="CXC2 DOMAIN-CONTAINING PROTEIN"/>
    <property type="match status" value="1"/>
</dbReference>
<reference evidence="2 3" key="1">
    <citation type="submission" date="2019-05" db="EMBL/GenBank/DDBJ databases">
        <title>Emergence of the Ug99 lineage of the wheat stem rust pathogen through somatic hybridization.</title>
        <authorList>
            <person name="Li F."/>
            <person name="Upadhyaya N.M."/>
            <person name="Sperschneider J."/>
            <person name="Matny O."/>
            <person name="Nguyen-Phuc H."/>
            <person name="Mago R."/>
            <person name="Raley C."/>
            <person name="Miller M.E."/>
            <person name="Silverstein K.A.T."/>
            <person name="Henningsen E."/>
            <person name="Hirsch C.D."/>
            <person name="Visser B."/>
            <person name="Pretorius Z.A."/>
            <person name="Steffenson B.J."/>
            <person name="Schwessinger B."/>
            <person name="Dodds P.N."/>
            <person name="Figueroa M."/>
        </authorList>
    </citation>
    <scope>NUCLEOTIDE SEQUENCE [LARGE SCALE GENOMIC DNA]</scope>
    <source>
        <strain evidence="2 3">Ug99</strain>
    </source>
</reference>
<dbReference type="AlphaFoldDB" id="A0A5B0S2N6"/>
<accession>A0A5B0S2N6</accession>
<protein>
    <submittedName>
        <fullName evidence="2">Uncharacterized protein</fullName>
    </submittedName>
</protein>